<dbReference type="EMBL" id="CP012673">
    <property type="protein sequence ID" value="AUX45845.1"/>
    <property type="molecule type" value="Genomic_DNA"/>
</dbReference>
<accession>A0A2L0F2P4</accession>
<evidence type="ECO:0000256" key="2">
    <source>
        <dbReference type="SAM" id="SignalP"/>
    </source>
</evidence>
<keyword evidence="2" id="KW-0732">Signal</keyword>
<dbReference type="OrthoDB" id="5504390at2"/>
<proteinExistence type="predicted"/>
<gene>
    <name evidence="3" type="ORF">SOCE26_073410</name>
</gene>
<feature type="region of interest" description="Disordered" evidence="1">
    <location>
        <begin position="189"/>
        <end position="237"/>
    </location>
</feature>
<name>A0A2L0F2P4_SORCE</name>
<evidence type="ECO:0000313" key="4">
    <source>
        <dbReference type="Proteomes" id="UP000238348"/>
    </source>
</evidence>
<organism evidence="3 4">
    <name type="scientific">Sorangium cellulosum</name>
    <name type="common">Polyangium cellulosum</name>
    <dbReference type="NCBI Taxonomy" id="56"/>
    <lineage>
        <taxon>Bacteria</taxon>
        <taxon>Pseudomonadati</taxon>
        <taxon>Myxococcota</taxon>
        <taxon>Polyangia</taxon>
        <taxon>Polyangiales</taxon>
        <taxon>Polyangiaceae</taxon>
        <taxon>Sorangium</taxon>
    </lineage>
</organism>
<dbReference type="RefSeq" id="WP_104984167.1">
    <property type="nucleotide sequence ID" value="NZ_CP012673.1"/>
</dbReference>
<dbReference type="Proteomes" id="UP000238348">
    <property type="component" value="Chromosome"/>
</dbReference>
<feature type="compositionally biased region" description="Polar residues" evidence="1">
    <location>
        <begin position="219"/>
        <end position="237"/>
    </location>
</feature>
<evidence type="ECO:0008006" key="5">
    <source>
        <dbReference type="Google" id="ProtNLM"/>
    </source>
</evidence>
<feature type="chain" id="PRO_5014746382" description="Secreted protein" evidence="2">
    <location>
        <begin position="20"/>
        <end position="237"/>
    </location>
</feature>
<reference evidence="3 4" key="1">
    <citation type="submission" date="2015-09" db="EMBL/GenBank/DDBJ databases">
        <title>Sorangium comparison.</title>
        <authorList>
            <person name="Zaburannyi N."/>
            <person name="Bunk B."/>
            <person name="Overmann J."/>
            <person name="Mueller R."/>
        </authorList>
    </citation>
    <scope>NUCLEOTIDE SEQUENCE [LARGE SCALE GENOMIC DNA]</scope>
    <source>
        <strain evidence="3 4">So ce26</strain>
    </source>
</reference>
<evidence type="ECO:0000256" key="1">
    <source>
        <dbReference type="SAM" id="MobiDB-lite"/>
    </source>
</evidence>
<sequence length="237" mass="24819">MITKTTTAMLALAALGLSAGCKETLDSNTIRTQGISATIEATAASESATSVKATLKAGGDESNTYIVLSGGDRIRAAADGKEVDMLAEESGVYLAQFQTGAEDTEFTVRLDREDDDDAPGNSGTLPAPFDIEALPTEPISRTEDLTITWAPSGTGDDMEIEVRGDCIFSKTIDVGGDPGTYTLEAGTLEETSSQEPETCDVEVTISRTRGGKTDPILDSESSFALSQVRQDSFASAP</sequence>
<dbReference type="AlphaFoldDB" id="A0A2L0F2P4"/>
<feature type="signal peptide" evidence="2">
    <location>
        <begin position="1"/>
        <end position="19"/>
    </location>
</feature>
<dbReference type="PROSITE" id="PS51257">
    <property type="entry name" value="PROKAR_LIPOPROTEIN"/>
    <property type="match status" value="1"/>
</dbReference>
<protein>
    <recommendedName>
        <fullName evidence="5">Secreted protein</fullName>
    </recommendedName>
</protein>
<evidence type="ECO:0000313" key="3">
    <source>
        <dbReference type="EMBL" id="AUX45845.1"/>
    </source>
</evidence>